<sequence>MDEEAAAATQSLREINQLIRKRLPVHQLITCNVLVMLLVVFKNLCLMQQRMLARLNEVMKDIDALATQLYPLCLFY</sequence>
<protein>
    <submittedName>
        <fullName evidence="2">Uncharacterized protein</fullName>
    </submittedName>
</protein>
<evidence type="ECO:0000256" key="1">
    <source>
        <dbReference type="SAM" id="Phobius"/>
    </source>
</evidence>
<comment type="caution">
    <text evidence="2">The sequence shown here is derived from an EMBL/GenBank/DDBJ whole genome shotgun (WGS) entry which is preliminary data.</text>
</comment>
<name>A0A8X8D7E4_POPTO</name>
<keyword evidence="1" id="KW-0812">Transmembrane</keyword>
<evidence type="ECO:0000313" key="3">
    <source>
        <dbReference type="Proteomes" id="UP000886885"/>
    </source>
</evidence>
<keyword evidence="1" id="KW-1133">Transmembrane helix</keyword>
<accession>A0A8X8D7E4</accession>
<gene>
    <name evidence="2" type="ORF">POTOM_013957</name>
</gene>
<dbReference type="AlphaFoldDB" id="A0A8X8D7E4"/>
<organism evidence="2 3">
    <name type="scientific">Populus tomentosa</name>
    <name type="common">Chinese white poplar</name>
    <dbReference type="NCBI Taxonomy" id="118781"/>
    <lineage>
        <taxon>Eukaryota</taxon>
        <taxon>Viridiplantae</taxon>
        <taxon>Streptophyta</taxon>
        <taxon>Embryophyta</taxon>
        <taxon>Tracheophyta</taxon>
        <taxon>Spermatophyta</taxon>
        <taxon>Magnoliopsida</taxon>
        <taxon>eudicotyledons</taxon>
        <taxon>Gunneridae</taxon>
        <taxon>Pentapetalae</taxon>
        <taxon>rosids</taxon>
        <taxon>fabids</taxon>
        <taxon>Malpighiales</taxon>
        <taxon>Salicaceae</taxon>
        <taxon>Saliceae</taxon>
        <taxon>Populus</taxon>
    </lineage>
</organism>
<keyword evidence="1" id="KW-0472">Membrane</keyword>
<dbReference type="Proteomes" id="UP000886885">
    <property type="component" value="Chromosome 3D"/>
</dbReference>
<dbReference type="EMBL" id="JAAWWB010000006">
    <property type="protein sequence ID" value="KAG6781074.1"/>
    <property type="molecule type" value="Genomic_DNA"/>
</dbReference>
<proteinExistence type="predicted"/>
<evidence type="ECO:0000313" key="2">
    <source>
        <dbReference type="EMBL" id="KAG6781074.1"/>
    </source>
</evidence>
<reference evidence="2" key="1">
    <citation type="journal article" date="2020" name="bioRxiv">
        <title>Hybrid origin of Populus tomentosa Carr. identified through genome sequencing and phylogenomic analysis.</title>
        <authorList>
            <person name="An X."/>
            <person name="Gao K."/>
            <person name="Chen Z."/>
            <person name="Li J."/>
            <person name="Yang X."/>
            <person name="Yang X."/>
            <person name="Zhou J."/>
            <person name="Guo T."/>
            <person name="Zhao T."/>
            <person name="Huang S."/>
            <person name="Miao D."/>
            <person name="Khan W.U."/>
            <person name="Rao P."/>
            <person name="Ye M."/>
            <person name="Lei B."/>
            <person name="Liao W."/>
            <person name="Wang J."/>
            <person name="Ji L."/>
            <person name="Li Y."/>
            <person name="Guo B."/>
            <person name="Mustafa N.S."/>
            <person name="Li S."/>
            <person name="Yun Q."/>
            <person name="Keller S.R."/>
            <person name="Mao J."/>
            <person name="Zhang R."/>
            <person name="Strauss S.H."/>
        </authorList>
    </citation>
    <scope>NUCLEOTIDE SEQUENCE</scope>
    <source>
        <strain evidence="2">GM15</strain>
        <tissue evidence="2">Leaf</tissue>
    </source>
</reference>
<feature type="transmembrane region" description="Helical" evidence="1">
    <location>
        <begin position="25"/>
        <end position="45"/>
    </location>
</feature>
<keyword evidence="3" id="KW-1185">Reference proteome</keyword>